<reference evidence="1" key="1">
    <citation type="journal article" date="2020" name="Stud. Mycol.">
        <title>101 Dothideomycetes genomes: a test case for predicting lifestyles and emergence of pathogens.</title>
        <authorList>
            <person name="Haridas S."/>
            <person name="Albert R."/>
            <person name="Binder M."/>
            <person name="Bloem J."/>
            <person name="Labutti K."/>
            <person name="Salamov A."/>
            <person name="Andreopoulos B."/>
            <person name="Baker S."/>
            <person name="Barry K."/>
            <person name="Bills G."/>
            <person name="Bluhm B."/>
            <person name="Cannon C."/>
            <person name="Castanera R."/>
            <person name="Culley D."/>
            <person name="Daum C."/>
            <person name="Ezra D."/>
            <person name="Gonzalez J."/>
            <person name="Henrissat B."/>
            <person name="Kuo A."/>
            <person name="Liang C."/>
            <person name="Lipzen A."/>
            <person name="Lutzoni F."/>
            <person name="Magnuson J."/>
            <person name="Mondo S."/>
            <person name="Nolan M."/>
            <person name="Ohm R."/>
            <person name="Pangilinan J."/>
            <person name="Park H.-J."/>
            <person name="Ramirez L."/>
            <person name="Alfaro M."/>
            <person name="Sun H."/>
            <person name="Tritt A."/>
            <person name="Yoshinaga Y."/>
            <person name="Zwiers L.-H."/>
            <person name="Turgeon B."/>
            <person name="Goodwin S."/>
            <person name="Spatafora J."/>
            <person name="Crous P."/>
            <person name="Grigoriev I."/>
        </authorList>
    </citation>
    <scope>NUCLEOTIDE SEQUENCE</scope>
    <source>
        <strain evidence="1">ATCC 200398</strain>
    </source>
</reference>
<comment type="caution">
    <text evidence="1">The sequence shown here is derived from an EMBL/GenBank/DDBJ whole genome shotgun (WGS) entry which is preliminary data.</text>
</comment>
<dbReference type="EMBL" id="MU003494">
    <property type="protein sequence ID" value="KAF2476768.1"/>
    <property type="molecule type" value="Genomic_DNA"/>
</dbReference>
<name>A0ACB6RDE2_9PLEO</name>
<sequence>MQPFSRWGNETASIWRELARQPKTHCSRWLKDAESGRETGRKLNTSLKEEECDKLKRLFQESRESQDVRWRCKLVTPKSEFKLTEEGYIRQSAAETIDFNRNQNVQPQKPMLTLDPEPKTKLGFMQSGRSHHGNFLEAQLRLRKRQHIQSPKKTYTTSLVSAILVLYPGHAVPFLIYTAPDFPVVLPPTISNYSSHWPAFSEFLIVYVFLIYINLKVSPDEVLRSARGMERWAKFGGSWHFTNESMVGGCEKYFPPTGMRMAGELLETGECTSGILKPGFPVVFSVRRHLIFGYQLPS</sequence>
<organism evidence="1 2">
    <name type="scientific">Lindgomyces ingoldianus</name>
    <dbReference type="NCBI Taxonomy" id="673940"/>
    <lineage>
        <taxon>Eukaryota</taxon>
        <taxon>Fungi</taxon>
        <taxon>Dikarya</taxon>
        <taxon>Ascomycota</taxon>
        <taxon>Pezizomycotina</taxon>
        <taxon>Dothideomycetes</taxon>
        <taxon>Pleosporomycetidae</taxon>
        <taxon>Pleosporales</taxon>
        <taxon>Lindgomycetaceae</taxon>
        <taxon>Lindgomyces</taxon>
    </lineage>
</organism>
<dbReference type="Proteomes" id="UP000799755">
    <property type="component" value="Unassembled WGS sequence"/>
</dbReference>
<gene>
    <name evidence="1" type="ORF">BDR25DRAFT_391138</name>
</gene>
<evidence type="ECO:0000313" key="2">
    <source>
        <dbReference type="Proteomes" id="UP000799755"/>
    </source>
</evidence>
<keyword evidence="2" id="KW-1185">Reference proteome</keyword>
<proteinExistence type="predicted"/>
<feature type="non-terminal residue" evidence="1">
    <location>
        <position position="298"/>
    </location>
</feature>
<protein>
    <submittedName>
        <fullName evidence="1">Uncharacterized protein</fullName>
    </submittedName>
</protein>
<accession>A0ACB6RDE2</accession>
<evidence type="ECO:0000313" key="1">
    <source>
        <dbReference type="EMBL" id="KAF2476768.1"/>
    </source>
</evidence>